<dbReference type="EMBL" id="CAADFA010000577">
    <property type="protein sequence ID" value="VFJ70930.1"/>
    <property type="molecule type" value="Genomic_DNA"/>
</dbReference>
<evidence type="ECO:0000313" key="2">
    <source>
        <dbReference type="EMBL" id="VFJ71576.1"/>
    </source>
</evidence>
<dbReference type="EMBL" id="CAADFL010000883">
    <property type="protein sequence ID" value="VFK22799.1"/>
    <property type="molecule type" value="Genomic_DNA"/>
</dbReference>
<reference evidence="3" key="1">
    <citation type="submission" date="2019-02" db="EMBL/GenBank/DDBJ databases">
        <authorList>
            <person name="Gruber-Vodicka R. H."/>
            <person name="Seah K. B. B."/>
        </authorList>
    </citation>
    <scope>NUCLEOTIDE SEQUENCE</scope>
    <source>
        <strain evidence="2">BECK_BZ163</strain>
        <strain evidence="3">BECK_BZ164</strain>
        <strain evidence="1">BECK_BZ165</strain>
    </source>
</reference>
<proteinExistence type="predicted"/>
<evidence type="ECO:0000313" key="3">
    <source>
        <dbReference type="EMBL" id="VFK22799.1"/>
    </source>
</evidence>
<sequence>MPTYVYETIPGSPSTEPRRFEVEQRMMDEPLQTDPETGLPVRRVISGGIGLLSVGGAGGASTYEPSMGGGACCGGMCGCG</sequence>
<evidence type="ECO:0000313" key="1">
    <source>
        <dbReference type="EMBL" id="VFJ70930.1"/>
    </source>
</evidence>
<gene>
    <name evidence="2" type="ORF">BECKFM1743A_GA0114220_105961</name>
    <name evidence="3" type="ORF">BECKFM1743B_GA0114221_108831</name>
    <name evidence="1" type="ORF">BECKFM1743C_GA0114222_105771</name>
</gene>
<name>A0A450X0G9_9GAMM</name>
<accession>A0A450X0G9</accession>
<dbReference type="AlphaFoldDB" id="A0A450X0G9"/>
<evidence type="ECO:0008006" key="4">
    <source>
        <dbReference type="Google" id="ProtNLM"/>
    </source>
</evidence>
<dbReference type="EMBL" id="CAADEZ010000596">
    <property type="protein sequence ID" value="VFJ71576.1"/>
    <property type="molecule type" value="Genomic_DNA"/>
</dbReference>
<organism evidence="3">
    <name type="scientific">Candidatus Kentrum sp. FM</name>
    <dbReference type="NCBI Taxonomy" id="2126340"/>
    <lineage>
        <taxon>Bacteria</taxon>
        <taxon>Pseudomonadati</taxon>
        <taxon>Pseudomonadota</taxon>
        <taxon>Gammaproteobacteria</taxon>
        <taxon>Candidatus Kentrum</taxon>
    </lineage>
</organism>
<protein>
    <recommendedName>
        <fullName evidence="4">Regulatory protein, FmdB family</fullName>
    </recommendedName>
</protein>